<sequence length="162" mass="18049">MWRDLSGARQVTRTIGGLQDETTNPAVGDRLELTRWLCWVGPAPSGGYQRLFWVRFPVQVWLVVARVLRDSFCPLDCLSTKSVWMTAPSTRLRWHQSVRVTTAPLGQVTGSCIAGPHGSQPLVRTSPPHHNRHQVSSSGHIRANRPDQSRPGRPTWSNPSPA</sequence>
<evidence type="ECO:0000313" key="3">
    <source>
        <dbReference type="Proteomes" id="UP001187192"/>
    </source>
</evidence>
<keyword evidence="3" id="KW-1185">Reference proteome</keyword>
<dbReference type="AlphaFoldDB" id="A0AA88E4B8"/>
<feature type="region of interest" description="Disordered" evidence="1">
    <location>
        <begin position="114"/>
        <end position="162"/>
    </location>
</feature>
<proteinExistence type="predicted"/>
<protein>
    <submittedName>
        <fullName evidence="2">Uncharacterized protein</fullName>
    </submittedName>
</protein>
<organism evidence="2 3">
    <name type="scientific">Ficus carica</name>
    <name type="common">Common fig</name>
    <dbReference type="NCBI Taxonomy" id="3494"/>
    <lineage>
        <taxon>Eukaryota</taxon>
        <taxon>Viridiplantae</taxon>
        <taxon>Streptophyta</taxon>
        <taxon>Embryophyta</taxon>
        <taxon>Tracheophyta</taxon>
        <taxon>Spermatophyta</taxon>
        <taxon>Magnoliopsida</taxon>
        <taxon>eudicotyledons</taxon>
        <taxon>Gunneridae</taxon>
        <taxon>Pentapetalae</taxon>
        <taxon>rosids</taxon>
        <taxon>fabids</taxon>
        <taxon>Rosales</taxon>
        <taxon>Moraceae</taxon>
        <taxon>Ficeae</taxon>
        <taxon>Ficus</taxon>
    </lineage>
</organism>
<accession>A0AA88E4B8</accession>
<comment type="caution">
    <text evidence="2">The sequence shown here is derived from an EMBL/GenBank/DDBJ whole genome shotgun (WGS) entry which is preliminary data.</text>
</comment>
<dbReference type="EMBL" id="BTGU01000255">
    <property type="protein sequence ID" value="GMN65701.1"/>
    <property type="molecule type" value="Genomic_DNA"/>
</dbReference>
<reference evidence="2" key="1">
    <citation type="submission" date="2023-07" db="EMBL/GenBank/DDBJ databases">
        <title>draft genome sequence of fig (Ficus carica).</title>
        <authorList>
            <person name="Takahashi T."/>
            <person name="Nishimura K."/>
        </authorList>
    </citation>
    <scope>NUCLEOTIDE SEQUENCE</scope>
</reference>
<evidence type="ECO:0000313" key="2">
    <source>
        <dbReference type="EMBL" id="GMN65701.1"/>
    </source>
</evidence>
<evidence type="ECO:0000256" key="1">
    <source>
        <dbReference type="SAM" id="MobiDB-lite"/>
    </source>
</evidence>
<gene>
    <name evidence="2" type="ORF">TIFTF001_034771</name>
</gene>
<dbReference type="Proteomes" id="UP001187192">
    <property type="component" value="Unassembled WGS sequence"/>
</dbReference>
<name>A0AA88E4B8_FICCA</name>